<dbReference type="EMBL" id="LWSG01000023">
    <property type="protein sequence ID" value="OAS85001.1"/>
    <property type="molecule type" value="Genomic_DNA"/>
</dbReference>
<evidence type="ECO:0000256" key="8">
    <source>
        <dbReference type="ARBA" id="ARBA00023027"/>
    </source>
</evidence>
<evidence type="ECO:0000313" key="12">
    <source>
        <dbReference type="EMBL" id="OAS85001.1"/>
    </source>
</evidence>
<keyword evidence="4 10" id="KW-0808">Transferase</keyword>
<dbReference type="NCBIfam" id="TIGR00482">
    <property type="entry name" value="nicotinate (nicotinamide) nucleotide adenylyltransferase"/>
    <property type="match status" value="1"/>
</dbReference>
<dbReference type="UniPathway" id="UPA00253">
    <property type="reaction ID" value="UER00332"/>
</dbReference>
<proteinExistence type="inferred from homology"/>
<dbReference type="InterPro" id="IPR014729">
    <property type="entry name" value="Rossmann-like_a/b/a_fold"/>
</dbReference>
<dbReference type="GO" id="GO:0005524">
    <property type="term" value="F:ATP binding"/>
    <property type="evidence" value="ECO:0007669"/>
    <property type="project" value="UniProtKB-KW"/>
</dbReference>
<dbReference type="RefSeq" id="WP_066334594.1">
    <property type="nucleotide sequence ID" value="NZ_LWSG01000023.1"/>
</dbReference>
<comment type="pathway">
    <text evidence="2 10">Cofactor biosynthesis; NAD(+) biosynthesis; deamido-NAD(+) from nicotinate D-ribonucleotide: step 1/1.</text>
</comment>
<evidence type="ECO:0000256" key="3">
    <source>
        <dbReference type="ARBA" id="ARBA00022642"/>
    </source>
</evidence>
<evidence type="ECO:0000256" key="5">
    <source>
        <dbReference type="ARBA" id="ARBA00022695"/>
    </source>
</evidence>
<feature type="domain" description="Cytidyltransferase-like" evidence="11">
    <location>
        <begin position="7"/>
        <end position="163"/>
    </location>
</feature>
<evidence type="ECO:0000256" key="9">
    <source>
        <dbReference type="ARBA" id="ARBA00048721"/>
    </source>
</evidence>
<keyword evidence="5 10" id="KW-0548">Nucleotidyltransferase</keyword>
<keyword evidence="13" id="KW-1185">Reference proteome</keyword>
<reference evidence="12" key="1">
    <citation type="submission" date="2016-04" db="EMBL/GenBank/DDBJ databases">
        <authorList>
            <person name="Evans L.H."/>
            <person name="Alamgir A."/>
            <person name="Owens N."/>
            <person name="Weber N.D."/>
            <person name="Virtaneva K."/>
            <person name="Barbian K."/>
            <person name="Babar A."/>
            <person name="Rosenke K."/>
        </authorList>
    </citation>
    <scope>NUCLEOTIDE SEQUENCE [LARGE SCALE GENOMIC DNA]</scope>
    <source>
        <strain evidence="12">C44</strain>
    </source>
</reference>
<evidence type="ECO:0000256" key="6">
    <source>
        <dbReference type="ARBA" id="ARBA00022741"/>
    </source>
</evidence>
<dbReference type="GO" id="GO:0009435">
    <property type="term" value="P:NAD+ biosynthetic process"/>
    <property type="evidence" value="ECO:0007669"/>
    <property type="project" value="UniProtKB-UniRule"/>
</dbReference>
<accession>A0A179SU04</accession>
<dbReference type="GO" id="GO:0004515">
    <property type="term" value="F:nicotinate-nucleotide adenylyltransferase activity"/>
    <property type="evidence" value="ECO:0007669"/>
    <property type="project" value="UniProtKB-UniRule"/>
</dbReference>
<evidence type="ECO:0000256" key="4">
    <source>
        <dbReference type="ARBA" id="ARBA00022679"/>
    </source>
</evidence>
<organism evidence="12 13">
    <name type="scientific">Metabacillus litoralis</name>
    <dbReference type="NCBI Taxonomy" id="152268"/>
    <lineage>
        <taxon>Bacteria</taxon>
        <taxon>Bacillati</taxon>
        <taxon>Bacillota</taxon>
        <taxon>Bacilli</taxon>
        <taxon>Bacillales</taxon>
        <taxon>Bacillaceae</taxon>
        <taxon>Metabacillus</taxon>
    </lineage>
</organism>
<gene>
    <name evidence="10" type="primary">nadD</name>
    <name evidence="12" type="ORF">A6K24_05680</name>
</gene>
<evidence type="ECO:0000256" key="7">
    <source>
        <dbReference type="ARBA" id="ARBA00022840"/>
    </source>
</evidence>
<dbReference type="PANTHER" id="PTHR39321:SF3">
    <property type="entry name" value="PHOSPHOPANTETHEINE ADENYLYLTRANSFERASE"/>
    <property type="match status" value="1"/>
</dbReference>
<dbReference type="FunFam" id="3.40.50.620:FF:000079">
    <property type="entry name" value="Probable nicotinate-nucleotide adenylyltransferase"/>
    <property type="match status" value="1"/>
</dbReference>
<dbReference type="NCBIfam" id="NF000841">
    <property type="entry name" value="PRK00071.1-4"/>
    <property type="match status" value="1"/>
</dbReference>
<dbReference type="Gene3D" id="3.40.50.620">
    <property type="entry name" value="HUPs"/>
    <property type="match status" value="1"/>
</dbReference>
<evidence type="ECO:0000256" key="10">
    <source>
        <dbReference type="HAMAP-Rule" id="MF_00244"/>
    </source>
</evidence>
<evidence type="ECO:0000256" key="1">
    <source>
        <dbReference type="ARBA" id="ARBA00002324"/>
    </source>
</evidence>
<dbReference type="PANTHER" id="PTHR39321">
    <property type="entry name" value="NICOTINATE-NUCLEOTIDE ADENYLYLTRANSFERASE-RELATED"/>
    <property type="match status" value="1"/>
</dbReference>
<dbReference type="SUPFAM" id="SSF52374">
    <property type="entry name" value="Nucleotidylyl transferase"/>
    <property type="match status" value="1"/>
</dbReference>
<dbReference type="Proteomes" id="UP000078534">
    <property type="component" value="Unassembled WGS sequence"/>
</dbReference>
<dbReference type="Pfam" id="PF01467">
    <property type="entry name" value="CTP_transf_like"/>
    <property type="match status" value="1"/>
</dbReference>
<comment type="caution">
    <text evidence="12">The sequence shown here is derived from an EMBL/GenBank/DDBJ whole genome shotgun (WGS) entry which is preliminary data.</text>
</comment>
<dbReference type="AlphaFoldDB" id="A0A179SU04"/>
<dbReference type="STRING" id="152268.A6K24_05680"/>
<comment type="catalytic activity">
    <reaction evidence="9 10">
        <text>nicotinate beta-D-ribonucleotide + ATP + H(+) = deamido-NAD(+) + diphosphate</text>
        <dbReference type="Rhea" id="RHEA:22860"/>
        <dbReference type="ChEBI" id="CHEBI:15378"/>
        <dbReference type="ChEBI" id="CHEBI:30616"/>
        <dbReference type="ChEBI" id="CHEBI:33019"/>
        <dbReference type="ChEBI" id="CHEBI:57502"/>
        <dbReference type="ChEBI" id="CHEBI:58437"/>
        <dbReference type="EC" id="2.7.7.18"/>
    </reaction>
</comment>
<keyword evidence="6 10" id="KW-0547">Nucleotide-binding</keyword>
<protein>
    <recommendedName>
        <fullName evidence="10">Probable nicotinate-nucleotide adenylyltransferase</fullName>
        <ecNumber evidence="10">2.7.7.18</ecNumber>
    </recommendedName>
    <alternativeName>
        <fullName evidence="10">Deamido-NAD(+) diphosphorylase</fullName>
    </alternativeName>
    <alternativeName>
        <fullName evidence="10">Deamido-NAD(+) pyrophosphorylase</fullName>
    </alternativeName>
    <alternativeName>
        <fullName evidence="10">Nicotinate mononucleotide adenylyltransferase</fullName>
        <shortName evidence="10">NaMN adenylyltransferase</shortName>
    </alternativeName>
</protein>
<keyword evidence="8 10" id="KW-0520">NAD</keyword>
<dbReference type="CDD" id="cd02165">
    <property type="entry name" value="NMNAT"/>
    <property type="match status" value="1"/>
</dbReference>
<keyword evidence="3 10" id="KW-0662">Pyridine nucleotide biosynthesis</keyword>
<evidence type="ECO:0000256" key="2">
    <source>
        <dbReference type="ARBA" id="ARBA00005019"/>
    </source>
</evidence>
<dbReference type="EC" id="2.7.7.18" evidence="10"/>
<comment type="function">
    <text evidence="1 10">Catalyzes the reversible adenylation of nicotinate mononucleotide (NaMN) to nicotinic acid adenine dinucleotide (NaAD).</text>
</comment>
<evidence type="ECO:0000313" key="13">
    <source>
        <dbReference type="Proteomes" id="UP000078534"/>
    </source>
</evidence>
<dbReference type="InterPro" id="IPR005248">
    <property type="entry name" value="NadD/NMNAT"/>
</dbReference>
<name>A0A179SU04_9BACI</name>
<dbReference type="NCBIfam" id="TIGR00125">
    <property type="entry name" value="cyt_tran_rel"/>
    <property type="match status" value="1"/>
</dbReference>
<dbReference type="HAMAP" id="MF_00244">
    <property type="entry name" value="NaMN_adenylyltr"/>
    <property type="match status" value="1"/>
</dbReference>
<comment type="similarity">
    <text evidence="10">Belongs to the NadD family.</text>
</comment>
<dbReference type="InterPro" id="IPR004821">
    <property type="entry name" value="Cyt_trans-like"/>
</dbReference>
<sequence length="190" mass="22275">MSKKIGILGGTFDPPHYGHLLIASEVLQALQLSEIWFMPNQIPPHKQKEDFTDSKHRLNMLKLATSEQEHFKIETIELERKGPSYTYDTLCLLREQFPTYSFYFIIGADMIEYLPKWYKVDEVVKLVTFVGVKRPGYETSTKYPITEIEIPQFDVSSTMLRNRLKVNKNTAYLLPEDVKRYIEENRLYGT</sequence>
<dbReference type="OrthoDB" id="5295945at2"/>
<keyword evidence="7 10" id="KW-0067">ATP-binding</keyword>
<evidence type="ECO:0000259" key="11">
    <source>
        <dbReference type="Pfam" id="PF01467"/>
    </source>
</evidence>
<dbReference type="NCBIfam" id="NF000840">
    <property type="entry name" value="PRK00071.1-3"/>
    <property type="match status" value="1"/>
</dbReference>